<keyword evidence="1" id="KW-0732">Signal</keyword>
<dbReference type="Proteomes" id="UP001174691">
    <property type="component" value="Unassembled WGS sequence"/>
</dbReference>
<evidence type="ECO:0000313" key="3">
    <source>
        <dbReference type="Proteomes" id="UP001174691"/>
    </source>
</evidence>
<feature type="chain" id="PRO_5041454253" description="Hydrophobin" evidence="1">
    <location>
        <begin position="26"/>
        <end position="135"/>
    </location>
</feature>
<gene>
    <name evidence="2" type="ORF">NKR19_g3740</name>
</gene>
<feature type="signal peptide" evidence="1">
    <location>
        <begin position="1"/>
        <end position="25"/>
    </location>
</feature>
<dbReference type="EMBL" id="JANBVN010000043">
    <property type="protein sequence ID" value="KAJ9157982.1"/>
    <property type="molecule type" value="Genomic_DNA"/>
</dbReference>
<accession>A0AA38RWD5</accession>
<evidence type="ECO:0008006" key="4">
    <source>
        <dbReference type="Google" id="ProtNLM"/>
    </source>
</evidence>
<dbReference type="AlphaFoldDB" id="A0AA38RWD5"/>
<comment type="caution">
    <text evidence="2">The sequence shown here is derived from an EMBL/GenBank/DDBJ whole genome shotgun (WGS) entry which is preliminary data.</text>
</comment>
<protein>
    <recommendedName>
        <fullName evidence="4">Hydrophobin</fullName>
    </recommendedName>
</protein>
<keyword evidence="3" id="KW-1185">Reference proteome</keyword>
<name>A0AA38RWD5_9PEZI</name>
<proteinExistence type="predicted"/>
<evidence type="ECO:0000313" key="2">
    <source>
        <dbReference type="EMBL" id="KAJ9157982.1"/>
    </source>
</evidence>
<organism evidence="2 3">
    <name type="scientific">Coniochaeta hoffmannii</name>
    <dbReference type="NCBI Taxonomy" id="91930"/>
    <lineage>
        <taxon>Eukaryota</taxon>
        <taxon>Fungi</taxon>
        <taxon>Dikarya</taxon>
        <taxon>Ascomycota</taxon>
        <taxon>Pezizomycotina</taxon>
        <taxon>Sordariomycetes</taxon>
        <taxon>Sordariomycetidae</taxon>
        <taxon>Coniochaetales</taxon>
        <taxon>Coniochaetaceae</taxon>
        <taxon>Coniochaeta</taxon>
    </lineage>
</organism>
<sequence length="135" mass="14288">MSSIRTTTLSLFLLLTTAHLPAVHGNPTPGLLPKIPILDALLALGASPPPKLLQTVNPSPECAAINQGELQCCRAMVAGDIQLVTWIAKVYGYDLNPNDINGLNCDNNLDACPGVKVCCQVTALNPLLSLWCQDA</sequence>
<evidence type="ECO:0000256" key="1">
    <source>
        <dbReference type="SAM" id="SignalP"/>
    </source>
</evidence>
<reference evidence="2" key="1">
    <citation type="submission" date="2022-07" db="EMBL/GenBank/DDBJ databases">
        <title>Fungi with potential for degradation of polypropylene.</title>
        <authorList>
            <person name="Gostincar C."/>
        </authorList>
    </citation>
    <scope>NUCLEOTIDE SEQUENCE</scope>
    <source>
        <strain evidence="2">EXF-13287</strain>
    </source>
</reference>